<name>A0A9N9PAW1_9GLOM</name>
<proteinExistence type="predicted"/>
<protein>
    <submittedName>
        <fullName evidence="1">17759_t:CDS:1</fullName>
    </submittedName>
</protein>
<evidence type="ECO:0000313" key="1">
    <source>
        <dbReference type="EMBL" id="CAG8803310.1"/>
    </source>
</evidence>
<keyword evidence="2" id="KW-1185">Reference proteome</keyword>
<dbReference type="Proteomes" id="UP000789396">
    <property type="component" value="Unassembled WGS sequence"/>
</dbReference>
<feature type="non-terminal residue" evidence="1">
    <location>
        <position position="1"/>
    </location>
</feature>
<comment type="caution">
    <text evidence="1">The sequence shown here is derived from an EMBL/GenBank/DDBJ whole genome shotgun (WGS) entry which is preliminary data.</text>
</comment>
<gene>
    <name evidence="1" type="ORF">RFULGI_LOCUS17961</name>
</gene>
<reference evidence="1" key="1">
    <citation type="submission" date="2021-06" db="EMBL/GenBank/DDBJ databases">
        <authorList>
            <person name="Kallberg Y."/>
            <person name="Tangrot J."/>
            <person name="Rosling A."/>
        </authorList>
    </citation>
    <scope>NUCLEOTIDE SEQUENCE</scope>
    <source>
        <strain evidence="1">IN212</strain>
    </source>
</reference>
<sequence>VGTSGINFNSKAHVEYIMLNGYRKENDTLRVLGNTCPTLKKQKY</sequence>
<dbReference type="EMBL" id="CAJVPZ010074685">
    <property type="protein sequence ID" value="CAG8803310.1"/>
    <property type="molecule type" value="Genomic_DNA"/>
</dbReference>
<feature type="non-terminal residue" evidence="1">
    <location>
        <position position="44"/>
    </location>
</feature>
<accession>A0A9N9PAW1</accession>
<organism evidence="1 2">
    <name type="scientific">Racocetra fulgida</name>
    <dbReference type="NCBI Taxonomy" id="60492"/>
    <lineage>
        <taxon>Eukaryota</taxon>
        <taxon>Fungi</taxon>
        <taxon>Fungi incertae sedis</taxon>
        <taxon>Mucoromycota</taxon>
        <taxon>Glomeromycotina</taxon>
        <taxon>Glomeromycetes</taxon>
        <taxon>Diversisporales</taxon>
        <taxon>Gigasporaceae</taxon>
        <taxon>Racocetra</taxon>
    </lineage>
</organism>
<dbReference type="AlphaFoldDB" id="A0A9N9PAW1"/>
<evidence type="ECO:0000313" key="2">
    <source>
        <dbReference type="Proteomes" id="UP000789396"/>
    </source>
</evidence>